<dbReference type="AlphaFoldDB" id="A0A4V2E3V4"/>
<accession>A0A4V2E3V4</accession>
<evidence type="ECO:0000313" key="3">
    <source>
        <dbReference type="Proteomes" id="UP000292345"/>
    </source>
</evidence>
<proteinExistence type="predicted"/>
<dbReference type="Gene3D" id="6.10.140.1310">
    <property type="match status" value="1"/>
</dbReference>
<dbReference type="RefSeq" id="WP_130244458.1">
    <property type="nucleotide sequence ID" value="NZ_PPUZ01000015.1"/>
</dbReference>
<sequence>MDIAENEAQMPVQQLADESQWHSIRAMRDAYLRSTDWLVLKYQETEGAIPDELKQYRQALRDLPQAYSSPSEVVWPVRPEL</sequence>
<reference evidence="2 3" key="1">
    <citation type="submission" date="2018-01" db="EMBL/GenBank/DDBJ databases">
        <title>Co-occurrence of chitin degradation, pigmentation and bioactivity in marine Pseudoalteromonas.</title>
        <authorList>
            <person name="Paulsen S."/>
            <person name="Gram L."/>
            <person name="Machado H."/>
        </authorList>
    </citation>
    <scope>NUCLEOTIDE SEQUENCE [LARGE SCALE GENOMIC DNA]</scope>
    <source>
        <strain evidence="2 3">S1946</strain>
    </source>
</reference>
<feature type="domain" description="Phage tail assembly chaperone-like" evidence="1">
    <location>
        <begin position="22"/>
        <end position="80"/>
    </location>
</feature>
<protein>
    <recommendedName>
        <fullName evidence="1">Phage tail assembly chaperone-like domain-containing protein</fullName>
    </recommendedName>
</protein>
<organism evidence="2 3">
    <name type="scientific">Pseudoalteromonas rubra</name>
    <dbReference type="NCBI Taxonomy" id="43658"/>
    <lineage>
        <taxon>Bacteria</taxon>
        <taxon>Pseudomonadati</taxon>
        <taxon>Pseudomonadota</taxon>
        <taxon>Gammaproteobacteria</taxon>
        <taxon>Alteromonadales</taxon>
        <taxon>Pseudoalteromonadaceae</taxon>
        <taxon>Pseudoalteromonas</taxon>
    </lineage>
</organism>
<evidence type="ECO:0000259" key="1">
    <source>
        <dbReference type="Pfam" id="PF16778"/>
    </source>
</evidence>
<dbReference type="EMBL" id="PPUZ01000015">
    <property type="protein sequence ID" value="RZM83787.1"/>
    <property type="molecule type" value="Genomic_DNA"/>
</dbReference>
<gene>
    <name evidence="2" type="ORF">C3B51_05785</name>
</gene>
<dbReference type="Proteomes" id="UP000292345">
    <property type="component" value="Unassembled WGS sequence"/>
</dbReference>
<comment type="caution">
    <text evidence="2">The sequence shown here is derived from an EMBL/GenBank/DDBJ whole genome shotgun (WGS) entry which is preliminary data.</text>
</comment>
<name>A0A4V2E3V4_9GAMM</name>
<evidence type="ECO:0000313" key="2">
    <source>
        <dbReference type="EMBL" id="RZM83787.1"/>
    </source>
</evidence>
<dbReference type="Pfam" id="PF16778">
    <property type="entry name" value="Phage_tail_APC"/>
    <property type="match status" value="1"/>
</dbReference>
<dbReference type="InterPro" id="IPR031893">
    <property type="entry name" value="Phage_tail_APC"/>
</dbReference>